<dbReference type="Proteomes" id="UP000523601">
    <property type="component" value="Unassembled WGS sequence"/>
</dbReference>
<dbReference type="PANTHER" id="PTHR33840">
    <property type="match status" value="1"/>
</dbReference>
<evidence type="ECO:0000313" key="3">
    <source>
        <dbReference type="EMBL" id="NVO29270.1"/>
    </source>
</evidence>
<dbReference type="Gene3D" id="3.40.50.1820">
    <property type="entry name" value="alpha/beta hydrolase"/>
    <property type="match status" value="1"/>
</dbReference>
<feature type="region of interest" description="Disordered" evidence="1">
    <location>
        <begin position="351"/>
        <end position="370"/>
    </location>
</feature>
<evidence type="ECO:0000256" key="1">
    <source>
        <dbReference type="SAM" id="MobiDB-lite"/>
    </source>
</evidence>
<dbReference type="InterPro" id="IPR029058">
    <property type="entry name" value="AB_hydrolase_fold"/>
</dbReference>
<keyword evidence="4" id="KW-1185">Reference proteome</keyword>
<name>A0ABX2PJB7_9RHOB</name>
<dbReference type="Pfam" id="PF09994">
    <property type="entry name" value="T6SS_Tle1-like_cat"/>
    <property type="match status" value="1"/>
</dbReference>
<evidence type="ECO:0000259" key="2">
    <source>
        <dbReference type="Pfam" id="PF09994"/>
    </source>
</evidence>
<dbReference type="SUPFAM" id="SSF53474">
    <property type="entry name" value="alpha/beta-Hydrolases"/>
    <property type="match status" value="1"/>
</dbReference>
<dbReference type="EMBL" id="JABCJD010000012">
    <property type="protein sequence ID" value="NVO29270.1"/>
    <property type="molecule type" value="Genomic_DNA"/>
</dbReference>
<proteinExistence type="predicted"/>
<reference evidence="3 4" key="1">
    <citation type="submission" date="2020-04" db="EMBL/GenBank/DDBJ databases">
        <title>Donghicola sp., a member of the Rhodobacteraceae family isolated from mangrove forest in Thailand.</title>
        <authorList>
            <person name="Charoenyingcharoen P."/>
            <person name="Yukphan P."/>
        </authorList>
    </citation>
    <scope>NUCLEOTIDE SEQUENCE [LARGE SCALE GENOMIC DNA]</scope>
    <source>
        <strain evidence="3 4">C2-DW-16</strain>
    </source>
</reference>
<gene>
    <name evidence="3" type="ORF">HJ526_17755</name>
</gene>
<dbReference type="InterPro" id="IPR018712">
    <property type="entry name" value="Tle1-like_cat"/>
</dbReference>
<sequence length="370" mass="41719">MRLRLSDKILGWLRASPKEIHAPTGYSRQPITHVIIIDGTLSSLTLGMETNAGLTYRLLREVGMPVSVYYEAGIQLNDWRGWNDVMQGKGLNRQIRRAYGYLASRYHPGDRVFLFGYSRGAYAVRSLAGVIDSVGLLKGPEATVRNVRQIYRIYQRGVHEGDHGFIRRACHAEVPIEMIGVWDTVKALGNRLPYFAARSDLEHGFHDHRLGPSIRHGYQALALDETREGFAPILWETDPEREVHVEQVWFRGSHGDVGGQLGEFLEARPLSNIPLVWMLTKAEACGLPLPHGWRMRFPTDVRAPSLGTWRSWGKLFLARKPRVVGLDPSESLHDSVARRHDDFTWASEAALTPPSPQHLAPDVPREMAVS</sequence>
<organism evidence="3 4">
    <name type="scientific">Donghicola mangrovi</name>
    <dbReference type="NCBI Taxonomy" id="2729614"/>
    <lineage>
        <taxon>Bacteria</taxon>
        <taxon>Pseudomonadati</taxon>
        <taxon>Pseudomonadota</taxon>
        <taxon>Alphaproteobacteria</taxon>
        <taxon>Rhodobacterales</taxon>
        <taxon>Roseobacteraceae</taxon>
        <taxon>Donghicola</taxon>
    </lineage>
</organism>
<protein>
    <submittedName>
        <fullName evidence="3">DUF2235 domain-containing protein</fullName>
    </submittedName>
</protein>
<dbReference type="PANTHER" id="PTHR33840:SF1">
    <property type="entry name" value="TLE1 PHOSPHOLIPASE DOMAIN-CONTAINING PROTEIN"/>
    <property type="match status" value="1"/>
</dbReference>
<accession>A0ABX2PJB7</accession>
<feature type="domain" description="T6SS Phospholipase effector Tle1-like catalytic" evidence="2">
    <location>
        <begin position="33"/>
        <end position="280"/>
    </location>
</feature>
<comment type="caution">
    <text evidence="3">The sequence shown here is derived from an EMBL/GenBank/DDBJ whole genome shotgun (WGS) entry which is preliminary data.</text>
</comment>
<dbReference type="RefSeq" id="WP_176855969.1">
    <property type="nucleotide sequence ID" value="NZ_JABCJD010000012.1"/>
</dbReference>
<evidence type="ECO:0000313" key="4">
    <source>
        <dbReference type="Proteomes" id="UP000523601"/>
    </source>
</evidence>